<dbReference type="PANTHER" id="PTHR42872">
    <property type="entry name" value="PROTEIN-GLUTAMATE METHYLESTERASE/PROTEIN-GLUTAMINE GLUTAMINASE"/>
    <property type="match status" value="1"/>
</dbReference>
<keyword evidence="4 6" id="KW-0597">Phosphoprotein</keyword>
<dbReference type="Gene3D" id="3.40.50.2300">
    <property type="match status" value="1"/>
</dbReference>
<dbReference type="EMBL" id="FNVQ01000002">
    <property type="protein sequence ID" value="SEG58082.1"/>
    <property type="molecule type" value="Genomic_DNA"/>
</dbReference>
<dbReference type="NCBIfam" id="NF001965">
    <property type="entry name" value="PRK00742.1"/>
    <property type="match status" value="1"/>
</dbReference>
<evidence type="ECO:0000256" key="2">
    <source>
        <dbReference type="ARBA" id="ARBA00022801"/>
    </source>
</evidence>
<dbReference type="OrthoDB" id="9793421at2"/>
<evidence type="ECO:0000256" key="1">
    <source>
        <dbReference type="ARBA" id="ARBA00022500"/>
    </source>
</evidence>
<evidence type="ECO:0000259" key="9">
    <source>
        <dbReference type="PROSITE" id="PS50122"/>
    </source>
</evidence>
<keyword evidence="11" id="KW-1185">Reference proteome</keyword>
<dbReference type="GO" id="GO:0006935">
    <property type="term" value="P:chemotaxis"/>
    <property type="evidence" value="ECO:0007669"/>
    <property type="project" value="UniProtKB-UniRule"/>
</dbReference>
<dbReference type="InterPro" id="IPR035909">
    <property type="entry name" value="CheB_C"/>
</dbReference>
<comment type="catalytic activity">
    <reaction evidence="4">
        <text>L-glutaminyl-[protein] + H2O = L-glutamyl-[protein] + NH4(+)</text>
        <dbReference type="Rhea" id="RHEA:16441"/>
        <dbReference type="Rhea" id="RHEA-COMP:10207"/>
        <dbReference type="Rhea" id="RHEA-COMP:10208"/>
        <dbReference type="ChEBI" id="CHEBI:15377"/>
        <dbReference type="ChEBI" id="CHEBI:28938"/>
        <dbReference type="ChEBI" id="CHEBI:29973"/>
        <dbReference type="ChEBI" id="CHEBI:30011"/>
        <dbReference type="EC" id="3.5.1.44"/>
    </reaction>
</comment>
<feature type="region of interest" description="Disordered" evidence="7">
    <location>
        <begin position="139"/>
        <end position="216"/>
    </location>
</feature>
<sequence>MTVRVLVVDDSGFFRHRIEEILRDDRRVEVVGSAVNGREAVEKARELKPDVITMDVEMPQLNGIDAVRIIMRECPTNVLMLSSLTHEGARITLEALDAGAADYLPKDIRAWMDKSQSIRTQLLERILALGSNRRFRSGSVFEHRHPRSRANTSSSMVFRPDSPTPERPAARVPRSAQTSVRTPSTATASPAAREVPVRAAAPRPAPPPVATVPTSSPAKVKFPDCRIVVIGTSTGGPAALQKILTAIPAGFPYPVLLVQHMPKTFTQVFAERLNQQCALEVKEAADGDRLRPGVALLAPGGLQMMIDPRQTDRIRILEGDTKLTYKPSVDVTYASAAKAYGAKVLALILTGMGADGCDGAKLLKREGARIWAQSRDSCTIYGMPQAVVNAGLADEILDLEDIGPLLAKQCRQS</sequence>
<organism evidence="10 11">
    <name type="scientific">Marinobacterium lutimaris</name>
    <dbReference type="NCBI Taxonomy" id="568106"/>
    <lineage>
        <taxon>Bacteria</taxon>
        <taxon>Pseudomonadati</taxon>
        <taxon>Pseudomonadota</taxon>
        <taxon>Gammaproteobacteria</taxon>
        <taxon>Oceanospirillales</taxon>
        <taxon>Oceanospirillaceae</taxon>
        <taxon>Marinobacterium</taxon>
    </lineage>
</organism>
<dbReference type="Pfam" id="PF01339">
    <property type="entry name" value="CheB_methylest"/>
    <property type="match status" value="1"/>
</dbReference>
<gene>
    <name evidence="4" type="primary">cheB</name>
    <name evidence="10" type="ORF">SAMN05444390_102531</name>
</gene>
<dbReference type="InterPro" id="IPR001789">
    <property type="entry name" value="Sig_transdc_resp-reg_receiver"/>
</dbReference>
<dbReference type="SMART" id="SM00448">
    <property type="entry name" value="REC"/>
    <property type="match status" value="1"/>
</dbReference>
<evidence type="ECO:0000259" key="8">
    <source>
        <dbReference type="PROSITE" id="PS50110"/>
    </source>
</evidence>
<dbReference type="Proteomes" id="UP000236745">
    <property type="component" value="Unassembled WGS sequence"/>
</dbReference>
<dbReference type="HAMAP" id="MF_00099">
    <property type="entry name" value="CheB_chemtxs"/>
    <property type="match status" value="1"/>
</dbReference>
<dbReference type="GO" id="GO:0050568">
    <property type="term" value="F:protein-glutamine glutaminase activity"/>
    <property type="evidence" value="ECO:0007669"/>
    <property type="project" value="UniProtKB-UniRule"/>
</dbReference>
<evidence type="ECO:0000313" key="11">
    <source>
        <dbReference type="Proteomes" id="UP000236745"/>
    </source>
</evidence>
<comment type="domain">
    <text evidence="4">Contains a C-terminal catalytic domain, and an N-terminal region which modulates catalytic activity.</text>
</comment>
<comment type="subcellular location">
    <subcellularLocation>
        <location evidence="4">Cytoplasm</location>
    </subcellularLocation>
</comment>
<comment type="similarity">
    <text evidence="4">Belongs to the CheB family.</text>
</comment>
<feature type="domain" description="Response regulatory" evidence="8">
    <location>
        <begin position="4"/>
        <end position="121"/>
    </location>
</feature>
<evidence type="ECO:0000256" key="5">
    <source>
        <dbReference type="PROSITE-ProRule" id="PRU00050"/>
    </source>
</evidence>
<dbReference type="InterPro" id="IPR011006">
    <property type="entry name" value="CheY-like_superfamily"/>
</dbReference>
<evidence type="ECO:0000256" key="4">
    <source>
        <dbReference type="HAMAP-Rule" id="MF_00099"/>
    </source>
</evidence>
<feature type="active site" evidence="4 5">
    <location>
        <position position="260"/>
    </location>
</feature>
<feature type="domain" description="CheB-type methylesterase" evidence="9">
    <location>
        <begin position="221"/>
        <end position="413"/>
    </location>
</feature>
<evidence type="ECO:0000256" key="6">
    <source>
        <dbReference type="PROSITE-ProRule" id="PRU00169"/>
    </source>
</evidence>
<protein>
    <recommendedName>
        <fullName evidence="4">Protein-glutamate methylesterase/protein-glutamine glutaminase</fullName>
        <ecNumber evidence="4">3.1.1.61</ecNumber>
        <ecNumber evidence="4">3.5.1.44</ecNumber>
    </recommendedName>
</protein>
<dbReference type="InterPro" id="IPR000673">
    <property type="entry name" value="Sig_transdc_resp-reg_Me-estase"/>
</dbReference>
<dbReference type="Gene3D" id="3.40.50.180">
    <property type="entry name" value="Methylesterase CheB, C-terminal domain"/>
    <property type="match status" value="1"/>
</dbReference>
<dbReference type="GO" id="GO:0000156">
    <property type="term" value="F:phosphorelay response regulator activity"/>
    <property type="evidence" value="ECO:0007669"/>
    <property type="project" value="InterPro"/>
</dbReference>
<dbReference type="CDD" id="cd16432">
    <property type="entry name" value="CheB_Rec"/>
    <property type="match status" value="1"/>
</dbReference>
<evidence type="ECO:0000256" key="7">
    <source>
        <dbReference type="SAM" id="MobiDB-lite"/>
    </source>
</evidence>
<accession>A0A1H6BBQ6</accession>
<evidence type="ECO:0000313" key="10">
    <source>
        <dbReference type="EMBL" id="SEG58082.1"/>
    </source>
</evidence>
<dbReference type="Pfam" id="PF00072">
    <property type="entry name" value="Response_reg"/>
    <property type="match status" value="1"/>
</dbReference>
<dbReference type="CDD" id="cd17541">
    <property type="entry name" value="REC_CheB-like"/>
    <property type="match status" value="1"/>
</dbReference>
<dbReference type="SUPFAM" id="SSF52172">
    <property type="entry name" value="CheY-like"/>
    <property type="match status" value="1"/>
</dbReference>
<comment type="PTM">
    <text evidence="4">Phosphorylated by CheA. Phosphorylation of the N-terminal regulatory domain activates the methylesterase activity.</text>
</comment>
<dbReference type="PROSITE" id="PS50110">
    <property type="entry name" value="RESPONSE_REGULATORY"/>
    <property type="match status" value="1"/>
</dbReference>
<dbReference type="GO" id="GO:0008984">
    <property type="term" value="F:protein-glutamate methylesterase activity"/>
    <property type="evidence" value="ECO:0007669"/>
    <property type="project" value="UniProtKB-UniRule"/>
</dbReference>
<dbReference type="SUPFAM" id="SSF52738">
    <property type="entry name" value="Methylesterase CheB, C-terminal domain"/>
    <property type="match status" value="1"/>
</dbReference>
<proteinExistence type="inferred from homology"/>
<keyword evidence="4" id="KW-0963">Cytoplasm</keyword>
<dbReference type="RefSeq" id="WP_104003641.1">
    <property type="nucleotide sequence ID" value="NZ_FNVQ01000002.1"/>
</dbReference>
<feature type="active site" evidence="4 5">
    <location>
        <position position="233"/>
    </location>
</feature>
<dbReference type="PANTHER" id="PTHR42872:SF3">
    <property type="entry name" value="PROTEIN-GLUTAMATE METHYLESTERASE_PROTEIN-GLUTAMINE GLUTAMINASE 1"/>
    <property type="match status" value="1"/>
</dbReference>
<comment type="catalytic activity">
    <reaction evidence="3 4">
        <text>[protein]-L-glutamate 5-O-methyl ester + H2O = L-glutamyl-[protein] + methanol + H(+)</text>
        <dbReference type="Rhea" id="RHEA:23236"/>
        <dbReference type="Rhea" id="RHEA-COMP:10208"/>
        <dbReference type="Rhea" id="RHEA-COMP:10311"/>
        <dbReference type="ChEBI" id="CHEBI:15377"/>
        <dbReference type="ChEBI" id="CHEBI:15378"/>
        <dbReference type="ChEBI" id="CHEBI:17790"/>
        <dbReference type="ChEBI" id="CHEBI:29973"/>
        <dbReference type="ChEBI" id="CHEBI:82795"/>
        <dbReference type="EC" id="3.1.1.61"/>
    </reaction>
</comment>
<keyword evidence="2 4" id="KW-0378">Hydrolase</keyword>
<feature type="modified residue" description="4-aspartylphosphate" evidence="4 6">
    <location>
        <position position="55"/>
    </location>
</feature>
<name>A0A1H6BBQ6_9GAMM</name>
<dbReference type="InterPro" id="IPR008248">
    <property type="entry name" value="CheB-like"/>
</dbReference>
<evidence type="ECO:0000256" key="3">
    <source>
        <dbReference type="ARBA" id="ARBA00048267"/>
    </source>
</evidence>
<dbReference type="PROSITE" id="PS50122">
    <property type="entry name" value="CHEB"/>
    <property type="match status" value="1"/>
</dbReference>
<comment type="function">
    <text evidence="4">Involved in chemotaxis. Part of a chemotaxis signal transduction system that modulates chemotaxis in response to various stimuli. Catalyzes the demethylation of specific methylglutamate residues introduced into the chemoreceptors (methyl-accepting chemotaxis proteins or MCP) by CheR. Also mediates the irreversible deamidation of specific glutamine residues to glutamic acid.</text>
</comment>
<dbReference type="EC" id="3.1.1.61" evidence="4"/>
<reference evidence="10 11" key="1">
    <citation type="submission" date="2016-10" db="EMBL/GenBank/DDBJ databases">
        <authorList>
            <person name="de Groot N.N."/>
        </authorList>
    </citation>
    <scope>NUCLEOTIDE SEQUENCE [LARGE SCALE GENOMIC DNA]</scope>
    <source>
        <strain evidence="10 11">DSM 22012</strain>
    </source>
</reference>
<feature type="active site" evidence="4 5">
    <location>
        <position position="355"/>
    </location>
</feature>
<dbReference type="AlphaFoldDB" id="A0A1H6BBQ6"/>
<keyword evidence="1 4" id="KW-0145">Chemotaxis</keyword>
<dbReference type="EC" id="3.5.1.44" evidence="4"/>
<dbReference type="GO" id="GO:0005737">
    <property type="term" value="C:cytoplasm"/>
    <property type="evidence" value="ECO:0007669"/>
    <property type="project" value="UniProtKB-SubCell"/>
</dbReference>
<feature type="compositionally biased region" description="Low complexity" evidence="7">
    <location>
        <begin position="178"/>
        <end position="202"/>
    </location>
</feature>